<protein>
    <recommendedName>
        <fullName evidence="3">Lipoprotein</fullName>
    </recommendedName>
</protein>
<dbReference type="Proteomes" id="UP000529946">
    <property type="component" value="Unassembled WGS sequence"/>
</dbReference>
<reference evidence="1 2" key="1">
    <citation type="submission" date="2020-08" db="EMBL/GenBank/DDBJ databases">
        <title>Genomic Encyclopedia of Type Strains, Phase IV (KMG-IV): sequencing the most valuable type-strain genomes for metagenomic binning, comparative biology and taxonomic classification.</title>
        <authorList>
            <person name="Goeker M."/>
        </authorList>
    </citation>
    <scope>NUCLEOTIDE SEQUENCE [LARGE SCALE GENOMIC DNA]</scope>
    <source>
        <strain evidence="1 2">DSM 23960</strain>
    </source>
</reference>
<dbReference type="EMBL" id="JACIDM010000001">
    <property type="protein sequence ID" value="MBB4081332.1"/>
    <property type="molecule type" value="Genomic_DNA"/>
</dbReference>
<organism evidence="1 2">
    <name type="scientific">Brevundimonas lenta</name>
    <dbReference type="NCBI Taxonomy" id="424796"/>
    <lineage>
        <taxon>Bacteria</taxon>
        <taxon>Pseudomonadati</taxon>
        <taxon>Pseudomonadota</taxon>
        <taxon>Alphaproteobacteria</taxon>
        <taxon>Caulobacterales</taxon>
        <taxon>Caulobacteraceae</taxon>
        <taxon>Brevundimonas</taxon>
    </lineage>
</organism>
<dbReference type="AlphaFoldDB" id="A0A7W6NNN4"/>
<keyword evidence="2" id="KW-1185">Reference proteome</keyword>
<evidence type="ECO:0008006" key="3">
    <source>
        <dbReference type="Google" id="ProtNLM"/>
    </source>
</evidence>
<gene>
    <name evidence="1" type="ORF">GGR12_000171</name>
</gene>
<dbReference type="RefSeq" id="WP_183201890.1">
    <property type="nucleotide sequence ID" value="NZ_BAAAER010000002.1"/>
</dbReference>
<dbReference type="PROSITE" id="PS51257">
    <property type="entry name" value="PROKAR_LIPOPROTEIN"/>
    <property type="match status" value="1"/>
</dbReference>
<proteinExistence type="predicted"/>
<accession>A0A7W6NNN4</accession>
<comment type="caution">
    <text evidence="1">The sequence shown here is derived from an EMBL/GenBank/DDBJ whole genome shotgun (WGS) entry which is preliminary data.</text>
</comment>
<evidence type="ECO:0000313" key="2">
    <source>
        <dbReference type="Proteomes" id="UP000529946"/>
    </source>
</evidence>
<sequence length="180" mass="19573">MIMRAIFLVSTIALTVAGCDDSAKTFGRSYDECILKNARDGGDQASRNMAADVCIRRFQEAVPLSERGKTIAVNRIANYGVQDYVSGGIEDAIAIEVANSFSDKMLTEVEVAADFSDKPAGPDGKFPADAKITTLTWTFNTNLSPNAQTTLRGTFQDGQAPTRHWQSDAYAMKWVPLGPR</sequence>
<evidence type="ECO:0000313" key="1">
    <source>
        <dbReference type="EMBL" id="MBB4081332.1"/>
    </source>
</evidence>
<name>A0A7W6NNN4_9CAUL</name>